<accession>A0A077EI63</accession>
<dbReference type="eggNOG" id="COG3103">
    <property type="taxonomic scope" value="Bacteria"/>
</dbReference>
<feature type="domain" description="SH3b" evidence="1">
    <location>
        <begin position="283"/>
        <end position="348"/>
    </location>
</feature>
<dbReference type="PROSITE" id="PS51781">
    <property type="entry name" value="SH3B"/>
    <property type="match status" value="1"/>
</dbReference>
<evidence type="ECO:0000313" key="2">
    <source>
        <dbReference type="EMBL" id="AIL45245.1"/>
    </source>
</evidence>
<reference evidence="2" key="2">
    <citation type="journal article" date="2015" name="Genome Biol. Evol.">
        <title>Complete Genome Sequence and Transcriptomic Analysis of the Novel Pathogen Elizabethkingia anophelis in Response to Oxidative Stress.</title>
        <authorList>
            <person name="Li Y."/>
            <person name="Liu Y."/>
            <person name="Chew S.C."/>
            <person name="Tay M."/>
            <person name="Salido M.M."/>
            <person name="Teo J."/>
            <person name="Lauro F.M."/>
            <person name="Givskov M."/>
            <person name="Yang L."/>
        </authorList>
    </citation>
    <scope>NUCLEOTIDE SEQUENCE</scope>
    <source>
        <strain evidence="2">NUHP1</strain>
    </source>
</reference>
<dbReference type="Gene3D" id="2.30.30.40">
    <property type="entry name" value="SH3 Domains"/>
    <property type="match status" value="1"/>
</dbReference>
<dbReference type="Proteomes" id="UP000028933">
    <property type="component" value="Chromosome"/>
</dbReference>
<evidence type="ECO:0000259" key="1">
    <source>
        <dbReference type="PROSITE" id="PS51781"/>
    </source>
</evidence>
<dbReference type="KEGG" id="eao:BD94_1470"/>
<reference evidence="2" key="1">
    <citation type="journal article" date="2013" name="Lancet">
        <title>First case of E anophelis outbreak in an intensive-care unit.</title>
        <authorList>
            <person name="Teo J."/>
            <person name="Tan S.Y."/>
            <person name="Tay M."/>
            <person name="Ding Y."/>
            <person name="Kjelleberg S."/>
            <person name="Givskov M."/>
            <person name="Lin R.T."/>
            <person name="Yang L."/>
        </authorList>
    </citation>
    <scope>NUCLEOTIDE SEQUENCE [LARGE SCALE GENOMIC DNA]</scope>
    <source>
        <strain evidence="2">NUHP1</strain>
    </source>
</reference>
<name>A0A077EI63_9FLAO</name>
<protein>
    <recommendedName>
        <fullName evidence="1">SH3b domain-containing protein</fullName>
    </recommendedName>
</protein>
<proteinExistence type="predicted"/>
<dbReference type="STRING" id="1338011.BD94_1470"/>
<dbReference type="Pfam" id="PF08239">
    <property type="entry name" value="SH3_3"/>
    <property type="match status" value="1"/>
</dbReference>
<dbReference type="AlphaFoldDB" id="A0A077EI63"/>
<sequence>MRKVLMLLILIQLFSCNGQEKNNCTKEKAYKQIIDLPEIAASINKYKNSSQKIIFDISEDTFKSKNYYIIKELQQGEFHDSVWNIFYVDKKDCAAYYYDTVNDKLLTIKNWRLNKNQNKNSTMDEIKFTDLFNEGSIIKFAPKDLDKNTPEIQEFKNKLKAFELEYPLIEDFEVENLSYLINNNTFFDSQSFVNSNWLQYFITKYQIDSTRLNTIMKEAIEKEDYDAVIIILNNHYIVSKKDLDVCLETENAVKEKIKEDKVEGYESYVVANSRISKITETLKDKYLSSKIQDPDGYTNLRKDKNTSSEVLQKVKSGDNIEVLDNTGEWFLVKTKEGKEGYIHKSRIK</sequence>
<gene>
    <name evidence="2" type="ORF">BD94_1470</name>
</gene>
<dbReference type="RefSeq" id="WP_024566399.1">
    <property type="nucleotide sequence ID" value="NZ_CP007547.1"/>
</dbReference>
<dbReference type="HOGENOM" id="CLU_760201_0_0_10"/>
<evidence type="ECO:0000313" key="3">
    <source>
        <dbReference type="Proteomes" id="UP000028933"/>
    </source>
</evidence>
<dbReference type="InterPro" id="IPR003646">
    <property type="entry name" value="SH3-like_bac-type"/>
</dbReference>
<organism evidence="2 3">
    <name type="scientific">Elizabethkingia anophelis NUHP1</name>
    <dbReference type="NCBI Taxonomy" id="1338011"/>
    <lineage>
        <taxon>Bacteria</taxon>
        <taxon>Pseudomonadati</taxon>
        <taxon>Bacteroidota</taxon>
        <taxon>Flavobacteriia</taxon>
        <taxon>Flavobacteriales</taxon>
        <taxon>Weeksellaceae</taxon>
        <taxon>Elizabethkingia</taxon>
    </lineage>
</organism>
<dbReference type="EMBL" id="CP007547">
    <property type="protein sequence ID" value="AIL45245.1"/>
    <property type="molecule type" value="Genomic_DNA"/>
</dbReference>